<feature type="compositionally biased region" description="Low complexity" evidence="1">
    <location>
        <begin position="81"/>
        <end position="90"/>
    </location>
</feature>
<organism evidence="2 3">
    <name type="scientific">Teichococcus aerophilus</name>
    <dbReference type="NCBI Taxonomy" id="1224513"/>
    <lineage>
        <taxon>Bacteria</taxon>
        <taxon>Pseudomonadati</taxon>
        <taxon>Pseudomonadota</taxon>
        <taxon>Alphaproteobacteria</taxon>
        <taxon>Acetobacterales</taxon>
        <taxon>Roseomonadaceae</taxon>
        <taxon>Roseomonas</taxon>
    </lineage>
</organism>
<dbReference type="EMBL" id="JACTVA010000024">
    <property type="protein sequence ID" value="MBC9207957.1"/>
    <property type="molecule type" value="Genomic_DNA"/>
</dbReference>
<evidence type="ECO:0000313" key="3">
    <source>
        <dbReference type="Proteomes" id="UP000626026"/>
    </source>
</evidence>
<sequence>MDCQETIEKFRQTLIRAQNASDRAHETLDRLQAAECHSRREGNRLRGETDKRLQRTVQLSASLHEKPRRAEALPVTPRPPARLARPAARG</sequence>
<comment type="caution">
    <text evidence="2">The sequence shown here is derived from an EMBL/GenBank/DDBJ whole genome shotgun (WGS) entry which is preliminary data.</text>
</comment>
<feature type="compositionally biased region" description="Basic and acidic residues" evidence="1">
    <location>
        <begin position="36"/>
        <end position="53"/>
    </location>
</feature>
<protein>
    <submittedName>
        <fullName evidence="2">Uncharacterized protein</fullName>
    </submittedName>
</protein>
<evidence type="ECO:0000313" key="2">
    <source>
        <dbReference type="EMBL" id="MBC9207957.1"/>
    </source>
</evidence>
<dbReference type="RefSeq" id="WP_187785122.1">
    <property type="nucleotide sequence ID" value="NZ_JACTVA010000024.1"/>
</dbReference>
<evidence type="ECO:0000256" key="1">
    <source>
        <dbReference type="SAM" id="MobiDB-lite"/>
    </source>
</evidence>
<reference evidence="2 3" key="1">
    <citation type="journal article" date="2013" name="Int. J. Syst. Evol. Microbiol.">
        <title>Roseomonas aerophila sp. nov., isolated from air.</title>
        <authorList>
            <person name="Kim S.J."/>
            <person name="Weon H.Y."/>
            <person name="Ahn J.H."/>
            <person name="Hong S.B."/>
            <person name="Seok S.J."/>
            <person name="Whang K.S."/>
            <person name="Kwon S.W."/>
        </authorList>
    </citation>
    <scope>NUCLEOTIDE SEQUENCE [LARGE SCALE GENOMIC DNA]</scope>
    <source>
        <strain evidence="2 3">NBRC 108923</strain>
    </source>
</reference>
<accession>A0ABR7RPC7</accession>
<gene>
    <name evidence="2" type="ORF">IBL26_14020</name>
</gene>
<feature type="region of interest" description="Disordered" evidence="1">
    <location>
        <begin position="29"/>
        <end position="90"/>
    </location>
</feature>
<dbReference type="Proteomes" id="UP000626026">
    <property type="component" value="Unassembled WGS sequence"/>
</dbReference>
<proteinExistence type="predicted"/>
<keyword evidence="3" id="KW-1185">Reference proteome</keyword>
<name>A0ABR7RPC7_9PROT</name>